<evidence type="ECO:0000256" key="1">
    <source>
        <dbReference type="SAM" id="MobiDB-lite"/>
    </source>
</evidence>
<organism evidence="2 3">
    <name type="scientific">Caedimonas varicaedens</name>
    <dbReference type="NCBI Taxonomy" id="1629334"/>
    <lineage>
        <taxon>Bacteria</taxon>
        <taxon>Pseudomonadati</taxon>
        <taxon>Pseudomonadota</taxon>
        <taxon>Alphaproteobacteria</taxon>
        <taxon>Holosporales</taxon>
        <taxon>Caedimonadaceae</taxon>
        <taxon>Caedimonas</taxon>
    </lineage>
</organism>
<proteinExistence type="predicted"/>
<evidence type="ECO:0000313" key="3">
    <source>
        <dbReference type="Proteomes" id="UP000036771"/>
    </source>
</evidence>
<dbReference type="EMBL" id="BBVC01000022">
    <property type="protein sequence ID" value="GAO98026.1"/>
    <property type="molecule type" value="Genomic_DNA"/>
</dbReference>
<dbReference type="AlphaFoldDB" id="A0A0K8MBZ4"/>
<name>A0A0K8MBZ4_9PROT</name>
<dbReference type="Proteomes" id="UP000036771">
    <property type="component" value="Unassembled WGS sequence"/>
</dbReference>
<reference evidence="2 3" key="1">
    <citation type="submission" date="2015-03" db="EMBL/GenBank/DDBJ databases">
        <title>Caedibacter varicaedens, whole genome shotgun sequence.</title>
        <authorList>
            <person name="Suzuki H."/>
            <person name="Dapper A.L."/>
            <person name="Gibson A.K."/>
            <person name="Jackson C."/>
            <person name="Lee H."/>
            <person name="Pejaver V.R."/>
            <person name="Doak T."/>
            <person name="Lynch M."/>
        </authorList>
    </citation>
    <scope>NUCLEOTIDE SEQUENCE [LARGE SCALE GENOMIC DNA]</scope>
</reference>
<protein>
    <submittedName>
        <fullName evidence="2">Uncharacterized protein</fullName>
    </submittedName>
</protein>
<keyword evidence="3" id="KW-1185">Reference proteome</keyword>
<feature type="region of interest" description="Disordered" evidence="1">
    <location>
        <begin position="164"/>
        <end position="200"/>
    </location>
</feature>
<sequence length="200" mass="22245">MNYSYDAQSYTDFNDAEDQASFDLIPDKTIAKVRLHITPGGFTDAKRNWNDGYATHNPESNAVYLKCDFTILEGPYQKRKIFSNIGLHSEKGVTWANMGRSFLKGILNSARGINPKDQSEQACRARQCPHGLGDIDGIDFIALIEQEKQGSGENQKTRNVIQKAITPGHKDYPGAPMSFSPSSSTYQQTSLPSWAPQHKS</sequence>
<accession>A0A0K8MBZ4</accession>
<gene>
    <name evidence="2" type="ORF">Cva_00669</name>
</gene>
<evidence type="ECO:0000313" key="2">
    <source>
        <dbReference type="EMBL" id="GAO98026.1"/>
    </source>
</evidence>
<comment type="caution">
    <text evidence="2">The sequence shown here is derived from an EMBL/GenBank/DDBJ whole genome shotgun (WGS) entry which is preliminary data.</text>
</comment>
<dbReference type="STRING" id="1629334.Cva_00669"/>
<dbReference type="OrthoDB" id="7837554at2"/>
<feature type="compositionally biased region" description="Polar residues" evidence="1">
    <location>
        <begin position="179"/>
        <end position="192"/>
    </location>
</feature>